<keyword evidence="7 8" id="KW-0472">Membrane</keyword>
<dbReference type="RefSeq" id="WP_000804155.1">
    <property type="nucleotide sequence ID" value="NZ_CP099450.1"/>
</dbReference>
<dbReference type="InterPro" id="IPR052031">
    <property type="entry name" value="Membrane_Transporter-Flippase"/>
</dbReference>
<evidence type="ECO:0000256" key="5">
    <source>
        <dbReference type="ARBA" id="ARBA00022692"/>
    </source>
</evidence>
<evidence type="ECO:0000256" key="8">
    <source>
        <dbReference type="SAM" id="Phobius"/>
    </source>
</evidence>
<gene>
    <name evidence="9" type="ORF">OWO78_02975</name>
</gene>
<dbReference type="PIRSF" id="PIRSF006603">
    <property type="entry name" value="DinF"/>
    <property type="match status" value="1"/>
</dbReference>
<feature type="transmembrane region" description="Helical" evidence="8">
    <location>
        <begin position="256"/>
        <end position="282"/>
    </location>
</feature>
<feature type="transmembrane region" description="Helical" evidence="8">
    <location>
        <begin position="31"/>
        <end position="57"/>
    </location>
</feature>
<accession>A0AAP4CIN6</accession>
<dbReference type="PANTHER" id="PTHR43549">
    <property type="entry name" value="MULTIDRUG RESISTANCE PROTEIN YPNP-RELATED"/>
    <property type="match status" value="1"/>
</dbReference>
<protein>
    <submittedName>
        <fullName evidence="9">MATE family efflux transporter</fullName>
    </submittedName>
</protein>
<dbReference type="GO" id="GO:0042910">
    <property type="term" value="F:xenobiotic transmembrane transporter activity"/>
    <property type="evidence" value="ECO:0007669"/>
    <property type="project" value="InterPro"/>
</dbReference>
<feature type="transmembrane region" description="Helical" evidence="8">
    <location>
        <begin position="336"/>
        <end position="356"/>
    </location>
</feature>
<dbReference type="GO" id="GO:0015297">
    <property type="term" value="F:antiporter activity"/>
    <property type="evidence" value="ECO:0007669"/>
    <property type="project" value="InterPro"/>
</dbReference>
<evidence type="ECO:0000256" key="6">
    <source>
        <dbReference type="ARBA" id="ARBA00022989"/>
    </source>
</evidence>
<comment type="similarity">
    <text evidence="2">Belongs to the multi antimicrobial extrusion (MATE) (TC 2.A.66.1) family.</text>
</comment>
<dbReference type="PANTHER" id="PTHR43549:SF3">
    <property type="entry name" value="MULTIDRUG RESISTANCE PROTEIN YPNP-RELATED"/>
    <property type="match status" value="1"/>
</dbReference>
<sequence>MKPPTDNNKEGAESHKLESESKPIWKSMSMFLVPLLLSNVLQSVGQLFGMVVVGRWLGVNDLAAISAFFPLFFLLVSFVIGIGSGSSILIGQAFGAKNEDRLKAIVGTTLTFTFIIGVVLAIVGSIFAMDIMRLMGTPENIIEISVHYARILFISMPILFLYFAYTTFMRGTGDSKTPFYFLIVSTALNMILLPILIFGWLGAPKLDVYGAAYASVISTVITFIVMLVYLKKKNHPLQLDSTVRKYLRMDWGLLKLLLRLGIPASINMILVSLSEIAVIAFVNRYGSDATAAYGVVNQVASYVQMPAVSLGITVSIFAAQSIGANQFDRLQKVVKAGIIMNYVIGGVLISLIYLFSRDILALFLTSQTTIEIAHSLVMITLWSYLIFGHAQIISATMRASGTVLWPTVIGVVSIWLVEVPVAYYLSYHTSLGIEGIWIGYPAAFIVSLILQYAYYKLSWQKKRITRLVS</sequence>
<keyword evidence="3" id="KW-0813">Transport</keyword>
<feature type="transmembrane region" description="Helical" evidence="8">
    <location>
        <begin position="148"/>
        <end position="168"/>
    </location>
</feature>
<feature type="transmembrane region" description="Helical" evidence="8">
    <location>
        <begin position="437"/>
        <end position="455"/>
    </location>
</feature>
<dbReference type="CDD" id="cd13138">
    <property type="entry name" value="MATE_yoeA_like"/>
    <property type="match status" value="1"/>
</dbReference>
<feature type="transmembrane region" description="Helical" evidence="8">
    <location>
        <begin position="102"/>
        <end position="128"/>
    </location>
</feature>
<name>A0AAP4CIN6_9BACI</name>
<feature type="transmembrane region" description="Helical" evidence="8">
    <location>
        <begin position="63"/>
        <end position="90"/>
    </location>
</feature>
<feature type="transmembrane region" description="Helical" evidence="8">
    <location>
        <begin position="376"/>
        <end position="396"/>
    </location>
</feature>
<dbReference type="Pfam" id="PF01554">
    <property type="entry name" value="MatE"/>
    <property type="match status" value="2"/>
</dbReference>
<dbReference type="InterPro" id="IPR002528">
    <property type="entry name" value="MATE_fam"/>
</dbReference>
<keyword evidence="5 8" id="KW-0812">Transmembrane</keyword>
<evidence type="ECO:0000256" key="7">
    <source>
        <dbReference type="ARBA" id="ARBA00023136"/>
    </source>
</evidence>
<dbReference type="AlphaFoldDB" id="A0AAP4CIN6"/>
<feature type="transmembrane region" description="Helical" evidence="8">
    <location>
        <begin position="180"/>
        <end position="202"/>
    </location>
</feature>
<evidence type="ECO:0000313" key="10">
    <source>
        <dbReference type="Proteomes" id="UP001174229"/>
    </source>
</evidence>
<dbReference type="Proteomes" id="UP001174229">
    <property type="component" value="Unassembled WGS sequence"/>
</dbReference>
<feature type="transmembrane region" description="Helical" evidence="8">
    <location>
        <begin position="208"/>
        <end position="230"/>
    </location>
</feature>
<proteinExistence type="inferred from homology"/>
<dbReference type="EMBL" id="JAPNPE010000001">
    <property type="protein sequence ID" value="MDK7390399.1"/>
    <property type="molecule type" value="Genomic_DNA"/>
</dbReference>
<organism evidence="9 10">
    <name type="scientific">Bacillus pacificus</name>
    <dbReference type="NCBI Taxonomy" id="2026187"/>
    <lineage>
        <taxon>Bacteria</taxon>
        <taxon>Bacillati</taxon>
        <taxon>Bacillota</taxon>
        <taxon>Bacilli</taxon>
        <taxon>Bacillales</taxon>
        <taxon>Bacillaceae</taxon>
        <taxon>Bacillus</taxon>
        <taxon>Bacillus cereus group</taxon>
    </lineage>
</organism>
<dbReference type="NCBIfam" id="TIGR00797">
    <property type="entry name" value="matE"/>
    <property type="match status" value="1"/>
</dbReference>
<keyword evidence="4" id="KW-1003">Cell membrane</keyword>
<evidence type="ECO:0000256" key="4">
    <source>
        <dbReference type="ARBA" id="ARBA00022475"/>
    </source>
</evidence>
<comment type="subcellular location">
    <subcellularLocation>
        <location evidence="1">Cell membrane</location>
        <topology evidence="1">Multi-pass membrane protein</topology>
    </subcellularLocation>
</comment>
<dbReference type="InterPro" id="IPR048279">
    <property type="entry name" value="MdtK-like"/>
</dbReference>
<dbReference type="GO" id="GO:0005886">
    <property type="term" value="C:plasma membrane"/>
    <property type="evidence" value="ECO:0007669"/>
    <property type="project" value="UniProtKB-SubCell"/>
</dbReference>
<reference evidence="9" key="1">
    <citation type="submission" date="2022-11" db="EMBL/GenBank/DDBJ databases">
        <title>WGS-based characterization of Bacillus cereus isolated from food &amp; feed additives.</title>
        <authorList>
            <person name="Bogaerts B."/>
            <person name="Fraiture M.-A."/>
            <person name="Roosens N.H.C."/>
            <person name="De Keersmaecker S.C.J."/>
            <person name="Vanneste K."/>
        </authorList>
    </citation>
    <scope>NUCLEOTIDE SEQUENCE</scope>
    <source>
        <strain evidence="9">74.2</strain>
    </source>
</reference>
<comment type="caution">
    <text evidence="9">The sequence shown here is derived from an EMBL/GenBank/DDBJ whole genome shotgun (WGS) entry which is preliminary data.</text>
</comment>
<evidence type="ECO:0000256" key="1">
    <source>
        <dbReference type="ARBA" id="ARBA00004651"/>
    </source>
</evidence>
<feature type="transmembrane region" description="Helical" evidence="8">
    <location>
        <begin position="403"/>
        <end position="425"/>
    </location>
</feature>
<evidence type="ECO:0000256" key="2">
    <source>
        <dbReference type="ARBA" id="ARBA00010199"/>
    </source>
</evidence>
<keyword evidence="6 8" id="KW-1133">Transmembrane helix</keyword>
<feature type="transmembrane region" description="Helical" evidence="8">
    <location>
        <begin position="302"/>
        <end position="324"/>
    </location>
</feature>
<evidence type="ECO:0000256" key="3">
    <source>
        <dbReference type="ARBA" id="ARBA00022448"/>
    </source>
</evidence>
<evidence type="ECO:0000313" key="9">
    <source>
        <dbReference type="EMBL" id="MDK7390399.1"/>
    </source>
</evidence>